<dbReference type="Proteomes" id="UP000095003">
    <property type="component" value="Unassembled WGS sequence"/>
</dbReference>
<sequence length="425" mass="45973">MVVELISVGTELLLGNIVNTNAAFLAEKCAGLGLSCYYQTVVGDNRERLAGVMRTALERSDILILTGGLGPTQDDLTKETAAGVWNRELKMDGHSLERIESFFKERGLEMTENNKKQALVPEGAIVVDNDNGTAPGIILTEGEKRIILLPGPPNELKPMFENSIVPYLNGLENPEEPGIIYSKTVKICGMGESKVESEITDLESMENPTVAPYAKTGEVHLRVTARAADEKEARKKVKPVVKELKSRFGSAVYTTEEDVTLEGAVVDLLLANELTVSTIESCTGGMLAARLINIPGVSEVFKSGYITYSNKAKRKIAGVKKGTLDKYGAVSPQTAKEMARGTALLTKADVTFSITGIAGPDGGSQEKPVGLVYMGCYVCGTTQVKEFHFNGNRAKIRETAVSAALTMMRQCILEYYSQKTFGKKV</sequence>
<dbReference type="PIRSF" id="PIRSF006728">
    <property type="entry name" value="CinA"/>
    <property type="match status" value="1"/>
</dbReference>
<evidence type="ECO:0000256" key="1">
    <source>
        <dbReference type="HAMAP-Rule" id="MF_00226"/>
    </source>
</evidence>
<protein>
    <recommendedName>
        <fullName evidence="1">Putative competence-damage inducible protein</fullName>
    </recommendedName>
</protein>
<dbReference type="RefSeq" id="WP_009252993.1">
    <property type="nucleotide sequence ID" value="NZ_CABMHK010000099.1"/>
</dbReference>
<accession>A0A1E3A2V3</accession>
<dbReference type="PATRIC" id="fig|1432052.3.peg.6674"/>
<dbReference type="Pfam" id="PF02464">
    <property type="entry name" value="CinA"/>
    <property type="match status" value="1"/>
</dbReference>
<gene>
    <name evidence="1 3" type="primary">cinA</name>
    <name evidence="3" type="ORF">BEH84_06038</name>
</gene>
<dbReference type="InterPro" id="IPR036653">
    <property type="entry name" value="CinA-like_C"/>
</dbReference>
<reference evidence="3 4" key="1">
    <citation type="submission" date="2016-07" db="EMBL/GenBank/DDBJ databases">
        <title>Characterization of isolates of Eisenbergiella tayi derived from blood cultures, using whole genome sequencing.</title>
        <authorList>
            <person name="Burdz T."/>
            <person name="Wiebe D."/>
            <person name="Huynh C."/>
            <person name="Bernard K."/>
        </authorList>
    </citation>
    <scope>NUCLEOTIDE SEQUENCE [LARGE SCALE GENOMIC DNA]</scope>
    <source>
        <strain evidence="3 4">NML 120489</strain>
    </source>
</reference>
<dbReference type="InterPro" id="IPR050101">
    <property type="entry name" value="CinA"/>
</dbReference>
<dbReference type="HAMAP" id="MF_00226_B">
    <property type="entry name" value="CinA_B"/>
    <property type="match status" value="1"/>
</dbReference>
<dbReference type="InterPro" id="IPR041424">
    <property type="entry name" value="CinA_KH"/>
</dbReference>
<dbReference type="Gene3D" id="3.90.950.20">
    <property type="entry name" value="CinA-like"/>
    <property type="match status" value="1"/>
</dbReference>
<organism evidence="3 4">
    <name type="scientific">Eisenbergiella tayi</name>
    <dbReference type="NCBI Taxonomy" id="1432052"/>
    <lineage>
        <taxon>Bacteria</taxon>
        <taxon>Bacillati</taxon>
        <taxon>Bacillota</taxon>
        <taxon>Clostridia</taxon>
        <taxon>Lachnospirales</taxon>
        <taxon>Lachnospiraceae</taxon>
        <taxon>Eisenbergiella</taxon>
    </lineage>
</organism>
<comment type="similarity">
    <text evidence="1">Belongs to the CinA family.</text>
</comment>
<dbReference type="GeneID" id="93304570"/>
<dbReference type="SMART" id="SM00852">
    <property type="entry name" value="MoCF_biosynth"/>
    <property type="match status" value="1"/>
</dbReference>
<dbReference type="NCBIfam" id="TIGR00177">
    <property type="entry name" value="molyb_syn"/>
    <property type="match status" value="1"/>
</dbReference>
<dbReference type="NCBIfam" id="TIGR00199">
    <property type="entry name" value="PncC_domain"/>
    <property type="match status" value="1"/>
</dbReference>
<dbReference type="PANTHER" id="PTHR13939:SF0">
    <property type="entry name" value="NMN AMIDOHYDROLASE-LIKE PROTEIN YFAY"/>
    <property type="match status" value="1"/>
</dbReference>
<proteinExistence type="inferred from homology"/>
<feature type="domain" description="MoaB/Mog" evidence="2">
    <location>
        <begin position="4"/>
        <end position="171"/>
    </location>
</feature>
<dbReference type="NCBIfam" id="TIGR00200">
    <property type="entry name" value="cinA_nterm"/>
    <property type="match status" value="1"/>
</dbReference>
<dbReference type="Gene3D" id="3.30.70.2860">
    <property type="match status" value="1"/>
</dbReference>
<evidence type="ECO:0000313" key="4">
    <source>
        <dbReference type="Proteomes" id="UP000095003"/>
    </source>
</evidence>
<dbReference type="SUPFAM" id="SSF53218">
    <property type="entry name" value="Molybdenum cofactor biosynthesis proteins"/>
    <property type="match status" value="1"/>
</dbReference>
<dbReference type="Pfam" id="PF18146">
    <property type="entry name" value="CinA_KH"/>
    <property type="match status" value="1"/>
</dbReference>
<dbReference type="EMBL" id="MCGI01000008">
    <property type="protein sequence ID" value="ODM02807.1"/>
    <property type="molecule type" value="Genomic_DNA"/>
</dbReference>
<dbReference type="CDD" id="cd00885">
    <property type="entry name" value="cinA"/>
    <property type="match status" value="1"/>
</dbReference>
<dbReference type="Pfam" id="PF00994">
    <property type="entry name" value="MoCF_biosynth"/>
    <property type="match status" value="1"/>
</dbReference>
<comment type="caution">
    <text evidence="3">The sequence shown here is derived from an EMBL/GenBank/DDBJ whole genome shotgun (WGS) entry which is preliminary data.</text>
</comment>
<evidence type="ECO:0000313" key="3">
    <source>
        <dbReference type="EMBL" id="ODM02807.1"/>
    </source>
</evidence>
<dbReference type="InterPro" id="IPR001453">
    <property type="entry name" value="MoaB/Mog_dom"/>
</dbReference>
<dbReference type="NCBIfam" id="NF001813">
    <property type="entry name" value="PRK00549.1"/>
    <property type="match status" value="1"/>
</dbReference>
<dbReference type="InterPro" id="IPR008135">
    <property type="entry name" value="Competence-induced_CinA"/>
</dbReference>
<evidence type="ECO:0000259" key="2">
    <source>
        <dbReference type="SMART" id="SM00852"/>
    </source>
</evidence>
<dbReference type="PANTHER" id="PTHR13939">
    <property type="entry name" value="NICOTINAMIDE-NUCLEOTIDE AMIDOHYDROLASE PNCC"/>
    <property type="match status" value="1"/>
</dbReference>
<name>A0A1E3A2V3_9FIRM</name>
<dbReference type="Gene3D" id="3.40.980.10">
    <property type="entry name" value="MoaB/Mog-like domain"/>
    <property type="match status" value="1"/>
</dbReference>
<dbReference type="AlphaFoldDB" id="A0A1E3A2V3"/>
<dbReference type="InterPro" id="IPR008136">
    <property type="entry name" value="CinA_C"/>
</dbReference>
<dbReference type="SUPFAM" id="SSF142433">
    <property type="entry name" value="CinA-like"/>
    <property type="match status" value="1"/>
</dbReference>
<dbReference type="InterPro" id="IPR036425">
    <property type="entry name" value="MoaB/Mog-like_dom_sf"/>
</dbReference>